<proteinExistence type="predicted"/>
<keyword evidence="3" id="KW-0597">Phosphoprotein</keyword>
<dbReference type="Proteomes" id="UP000199515">
    <property type="component" value="Unassembled WGS sequence"/>
</dbReference>
<dbReference type="Pfam" id="PF13796">
    <property type="entry name" value="Sensor"/>
    <property type="match status" value="1"/>
</dbReference>
<evidence type="ECO:0000256" key="1">
    <source>
        <dbReference type="ARBA" id="ARBA00000085"/>
    </source>
</evidence>
<dbReference type="CDD" id="cd16917">
    <property type="entry name" value="HATPase_UhpB-NarQ-NarX-like"/>
    <property type="match status" value="1"/>
</dbReference>
<dbReference type="GO" id="GO:0016020">
    <property type="term" value="C:membrane"/>
    <property type="evidence" value="ECO:0007669"/>
    <property type="project" value="InterPro"/>
</dbReference>
<evidence type="ECO:0000313" key="12">
    <source>
        <dbReference type="Proteomes" id="UP000199515"/>
    </source>
</evidence>
<keyword evidence="6 11" id="KW-0418">Kinase</keyword>
<dbReference type="GO" id="GO:0046983">
    <property type="term" value="F:protein dimerization activity"/>
    <property type="evidence" value="ECO:0007669"/>
    <property type="project" value="InterPro"/>
</dbReference>
<feature type="transmembrane region" description="Helical" evidence="9">
    <location>
        <begin position="130"/>
        <end position="149"/>
    </location>
</feature>
<dbReference type="InterPro" id="IPR025828">
    <property type="entry name" value="Put_sensor_dom"/>
</dbReference>
<keyword evidence="8" id="KW-0902">Two-component regulatory system</keyword>
<reference evidence="11 12" key="1">
    <citation type="submission" date="2016-10" db="EMBL/GenBank/DDBJ databases">
        <authorList>
            <person name="de Groot N.N."/>
        </authorList>
    </citation>
    <scope>NUCLEOTIDE SEQUENCE [LARGE SCALE GENOMIC DNA]</scope>
    <source>
        <strain evidence="11 12">CPCC 202699</strain>
    </source>
</reference>
<gene>
    <name evidence="11" type="ORF">SAMN05421504_11663</name>
</gene>
<dbReference type="Pfam" id="PF07730">
    <property type="entry name" value="HisKA_3"/>
    <property type="match status" value="1"/>
</dbReference>
<keyword evidence="9" id="KW-1133">Transmembrane helix</keyword>
<dbReference type="GO" id="GO:0000155">
    <property type="term" value="F:phosphorelay sensor kinase activity"/>
    <property type="evidence" value="ECO:0007669"/>
    <property type="project" value="InterPro"/>
</dbReference>
<feature type="transmembrane region" description="Helical" evidence="9">
    <location>
        <begin position="24"/>
        <end position="48"/>
    </location>
</feature>
<organism evidence="11 12">
    <name type="scientific">Amycolatopsis xylanica</name>
    <dbReference type="NCBI Taxonomy" id="589385"/>
    <lineage>
        <taxon>Bacteria</taxon>
        <taxon>Bacillati</taxon>
        <taxon>Actinomycetota</taxon>
        <taxon>Actinomycetes</taxon>
        <taxon>Pseudonocardiales</taxon>
        <taxon>Pseudonocardiaceae</taxon>
        <taxon>Amycolatopsis</taxon>
    </lineage>
</organism>
<dbReference type="RefSeq" id="WP_245757743.1">
    <property type="nucleotide sequence ID" value="NZ_FNON01000016.1"/>
</dbReference>
<name>A0A1H3SYP7_9PSEU</name>
<evidence type="ECO:0000256" key="4">
    <source>
        <dbReference type="ARBA" id="ARBA00022679"/>
    </source>
</evidence>
<dbReference type="EMBL" id="FNON01000016">
    <property type="protein sequence ID" value="SDZ42910.1"/>
    <property type="molecule type" value="Genomic_DNA"/>
</dbReference>
<dbReference type="STRING" id="589385.SAMN05421504_11663"/>
<dbReference type="GO" id="GO:0005524">
    <property type="term" value="F:ATP binding"/>
    <property type="evidence" value="ECO:0007669"/>
    <property type="project" value="UniProtKB-KW"/>
</dbReference>
<dbReference type="PANTHER" id="PTHR24421:SF10">
    <property type="entry name" value="NITRATE_NITRITE SENSOR PROTEIN NARQ"/>
    <property type="match status" value="1"/>
</dbReference>
<evidence type="ECO:0000256" key="3">
    <source>
        <dbReference type="ARBA" id="ARBA00022553"/>
    </source>
</evidence>
<dbReference type="EC" id="2.7.13.3" evidence="2"/>
<dbReference type="SUPFAM" id="SSF55874">
    <property type="entry name" value="ATPase domain of HSP90 chaperone/DNA topoisomerase II/histidine kinase"/>
    <property type="match status" value="1"/>
</dbReference>
<dbReference type="InterPro" id="IPR003594">
    <property type="entry name" value="HATPase_dom"/>
</dbReference>
<comment type="catalytic activity">
    <reaction evidence="1">
        <text>ATP + protein L-histidine = ADP + protein N-phospho-L-histidine.</text>
        <dbReference type="EC" id="2.7.13.3"/>
    </reaction>
</comment>
<keyword evidence="5" id="KW-0547">Nucleotide-binding</keyword>
<evidence type="ECO:0000256" key="2">
    <source>
        <dbReference type="ARBA" id="ARBA00012438"/>
    </source>
</evidence>
<feature type="domain" description="Histidine kinase/HSP90-like ATPase" evidence="10">
    <location>
        <begin position="332"/>
        <end position="420"/>
    </location>
</feature>
<dbReference type="Gene3D" id="1.20.5.1930">
    <property type="match status" value="1"/>
</dbReference>
<evidence type="ECO:0000256" key="8">
    <source>
        <dbReference type="ARBA" id="ARBA00023012"/>
    </source>
</evidence>
<dbReference type="Gene3D" id="3.30.565.10">
    <property type="entry name" value="Histidine kinase-like ATPase, C-terminal domain"/>
    <property type="match status" value="1"/>
</dbReference>
<evidence type="ECO:0000256" key="6">
    <source>
        <dbReference type="ARBA" id="ARBA00022777"/>
    </source>
</evidence>
<dbReference type="InterPro" id="IPR050482">
    <property type="entry name" value="Sensor_HK_TwoCompSys"/>
</dbReference>
<dbReference type="AlphaFoldDB" id="A0A1H3SYP7"/>
<feature type="transmembrane region" description="Helical" evidence="9">
    <location>
        <begin position="169"/>
        <end position="189"/>
    </location>
</feature>
<evidence type="ECO:0000256" key="5">
    <source>
        <dbReference type="ARBA" id="ARBA00022741"/>
    </source>
</evidence>
<keyword evidence="12" id="KW-1185">Reference proteome</keyword>
<keyword evidence="7" id="KW-0067">ATP-binding</keyword>
<dbReference type="PANTHER" id="PTHR24421">
    <property type="entry name" value="NITRATE/NITRITE SENSOR PROTEIN NARX-RELATED"/>
    <property type="match status" value="1"/>
</dbReference>
<evidence type="ECO:0000313" key="11">
    <source>
        <dbReference type="EMBL" id="SDZ42910.1"/>
    </source>
</evidence>
<keyword evidence="4" id="KW-0808">Transferase</keyword>
<keyword evidence="9" id="KW-0472">Membrane</keyword>
<evidence type="ECO:0000256" key="7">
    <source>
        <dbReference type="ARBA" id="ARBA00022840"/>
    </source>
</evidence>
<dbReference type="InterPro" id="IPR011712">
    <property type="entry name" value="Sig_transdc_His_kin_sub3_dim/P"/>
</dbReference>
<sequence length="420" mass="44126">MKRVHPGVRLVVGEIGRRRFGAELGWVLVGVPLAAVCLVLVVAGLAVGVVVSPLFVGLLLLSGVLGFVRALGGVHRRLAGRLLGVKVGVPASRPMEPGFGKWFKARIGDPIAWRAVAYLVLRVPVAAGELLVTAWMVVGGVATVLYPFFWHTTGGREMPMFGIRTDTWLLSFPLALLGVGLLIALPWVIRLMVGVDKLLVRGLLGPKTLSERVRDLEVSRAAAVEDADVKLRRIERDLHDGAQAQLVALAMKLGIAKDELDGASPDVAQLRQLVTTAHANAKQALIELRDLARGIHPPALDAGLDVALSTLVTTIGVDVELDVDVGTRPPPSLETIAYFTAAELLTNAAKHAPDGIHLQVRATDALEVTVSDQGPGGARITPGGGLAGIVERLRVVDGALDVSSPPGGPTIVTASIPLTG</sequence>
<protein>
    <recommendedName>
        <fullName evidence="2">histidine kinase</fullName>
        <ecNumber evidence="2">2.7.13.3</ecNumber>
    </recommendedName>
</protein>
<evidence type="ECO:0000259" key="10">
    <source>
        <dbReference type="SMART" id="SM00387"/>
    </source>
</evidence>
<accession>A0A1H3SYP7</accession>
<evidence type="ECO:0000256" key="9">
    <source>
        <dbReference type="SAM" id="Phobius"/>
    </source>
</evidence>
<feature type="transmembrane region" description="Helical" evidence="9">
    <location>
        <begin position="54"/>
        <end position="72"/>
    </location>
</feature>
<dbReference type="InterPro" id="IPR036890">
    <property type="entry name" value="HATPase_C_sf"/>
</dbReference>
<dbReference type="SMART" id="SM00387">
    <property type="entry name" value="HATPase_c"/>
    <property type="match status" value="1"/>
</dbReference>
<keyword evidence="9" id="KW-0812">Transmembrane</keyword>